<accession>A0AA38F4Y6</accession>
<dbReference type="OMA" id="HAICFEE"/>
<evidence type="ECO:0000313" key="2">
    <source>
        <dbReference type="Proteomes" id="UP000824469"/>
    </source>
</evidence>
<dbReference type="Proteomes" id="UP000824469">
    <property type="component" value="Unassembled WGS sequence"/>
</dbReference>
<sequence length="226" mass="25571">LEKPFEALLKRLSPDFVIHDIVQHWIPCIIAKLGIPTLTFLVTSAVSIGYGHGHSSYQNPTAKDLTIPPPGFPSTAVHRLLFEARKVLHLYNKIDNHGCPTFMDHHAICFEECWAIACNTCVELEEAYVEHLHTTTGWLEGISWRERRVSAEDSPVRFAEKGKEVERNVTAKEEEEYIEEEVELTWIQEKVEDLAQFTGTVVQAIPGPRVGQTSLPWLVAVPLAYM</sequence>
<dbReference type="GO" id="GO:0009535">
    <property type="term" value="C:chloroplast thylakoid membrane"/>
    <property type="evidence" value="ECO:0007669"/>
    <property type="project" value="TreeGrafter"/>
</dbReference>
<comment type="caution">
    <text evidence="1">The sequence shown here is derived from an EMBL/GenBank/DDBJ whole genome shotgun (WGS) entry which is preliminary data.</text>
</comment>
<reference evidence="1 2" key="1">
    <citation type="journal article" date="2021" name="Nat. Plants">
        <title>The Taxus genome provides insights into paclitaxel biosynthesis.</title>
        <authorList>
            <person name="Xiong X."/>
            <person name="Gou J."/>
            <person name="Liao Q."/>
            <person name="Li Y."/>
            <person name="Zhou Q."/>
            <person name="Bi G."/>
            <person name="Li C."/>
            <person name="Du R."/>
            <person name="Wang X."/>
            <person name="Sun T."/>
            <person name="Guo L."/>
            <person name="Liang H."/>
            <person name="Lu P."/>
            <person name="Wu Y."/>
            <person name="Zhang Z."/>
            <person name="Ro D.K."/>
            <person name="Shang Y."/>
            <person name="Huang S."/>
            <person name="Yan J."/>
        </authorList>
    </citation>
    <scope>NUCLEOTIDE SEQUENCE [LARGE SCALE GENOMIC DNA]</scope>
    <source>
        <strain evidence="1">Ta-2019</strain>
    </source>
</reference>
<dbReference type="PANTHER" id="PTHR36793:SF1">
    <property type="entry name" value="RIBOSOMAL RNA SMALL SUBUNIT METHYLTRANSFERASE J"/>
    <property type="match status" value="1"/>
</dbReference>
<feature type="non-terminal residue" evidence="1">
    <location>
        <position position="226"/>
    </location>
</feature>
<evidence type="ECO:0000313" key="1">
    <source>
        <dbReference type="EMBL" id="KAH9289196.1"/>
    </source>
</evidence>
<feature type="non-terminal residue" evidence="1">
    <location>
        <position position="1"/>
    </location>
</feature>
<dbReference type="GO" id="GO:0009941">
    <property type="term" value="C:chloroplast envelope"/>
    <property type="evidence" value="ECO:0007669"/>
    <property type="project" value="TreeGrafter"/>
</dbReference>
<gene>
    <name evidence="1" type="ORF">KI387_033313</name>
</gene>
<dbReference type="Gene3D" id="3.40.50.2000">
    <property type="entry name" value="Glycogen Phosphorylase B"/>
    <property type="match status" value="1"/>
</dbReference>
<organism evidence="1 2">
    <name type="scientific">Taxus chinensis</name>
    <name type="common">Chinese yew</name>
    <name type="synonym">Taxus wallichiana var. chinensis</name>
    <dbReference type="NCBI Taxonomy" id="29808"/>
    <lineage>
        <taxon>Eukaryota</taxon>
        <taxon>Viridiplantae</taxon>
        <taxon>Streptophyta</taxon>
        <taxon>Embryophyta</taxon>
        <taxon>Tracheophyta</taxon>
        <taxon>Spermatophyta</taxon>
        <taxon>Pinopsida</taxon>
        <taxon>Pinidae</taxon>
        <taxon>Conifers II</taxon>
        <taxon>Cupressales</taxon>
        <taxon>Taxaceae</taxon>
        <taxon>Taxus</taxon>
    </lineage>
</organism>
<dbReference type="SUPFAM" id="SSF53756">
    <property type="entry name" value="UDP-Glycosyltransferase/glycogen phosphorylase"/>
    <property type="match status" value="1"/>
</dbReference>
<name>A0AA38F4Y6_TAXCH</name>
<proteinExistence type="predicted"/>
<dbReference type="PANTHER" id="PTHR36793">
    <property type="entry name" value="RIBOSOMAL RNA SMALL SUBUNIT METHYLTRANSFERASE J"/>
    <property type="match status" value="1"/>
</dbReference>
<keyword evidence="2" id="KW-1185">Reference proteome</keyword>
<dbReference type="AlphaFoldDB" id="A0AA38F4Y6"/>
<protein>
    <submittedName>
        <fullName evidence="1">Uncharacterized protein</fullName>
    </submittedName>
</protein>
<dbReference type="EMBL" id="JAHRHJ020003813">
    <property type="protein sequence ID" value="KAH9289196.1"/>
    <property type="molecule type" value="Genomic_DNA"/>
</dbReference>